<evidence type="ECO:0000313" key="2">
    <source>
        <dbReference type="EMBL" id="KAK8845960.1"/>
    </source>
</evidence>
<comment type="caution">
    <text evidence="2">The sequence shown here is derived from an EMBL/GenBank/DDBJ whole genome shotgun (WGS) entry which is preliminary data.</text>
</comment>
<gene>
    <name evidence="2" type="ORF">M9Y10_020896</name>
</gene>
<feature type="region of interest" description="Disordered" evidence="1">
    <location>
        <begin position="1"/>
        <end position="21"/>
    </location>
</feature>
<reference evidence="2 3" key="1">
    <citation type="submission" date="2024-04" db="EMBL/GenBank/DDBJ databases">
        <title>Tritrichomonas musculus Genome.</title>
        <authorList>
            <person name="Alves-Ferreira E."/>
            <person name="Grigg M."/>
            <person name="Lorenzi H."/>
            <person name="Galac M."/>
        </authorList>
    </citation>
    <scope>NUCLEOTIDE SEQUENCE [LARGE SCALE GENOMIC DNA]</scope>
    <source>
        <strain evidence="2 3">EAF2021</strain>
    </source>
</reference>
<evidence type="ECO:0000256" key="1">
    <source>
        <dbReference type="SAM" id="MobiDB-lite"/>
    </source>
</evidence>
<dbReference type="Gene3D" id="3.80.10.10">
    <property type="entry name" value="Ribonuclease Inhibitor"/>
    <property type="match status" value="1"/>
</dbReference>
<dbReference type="Proteomes" id="UP001470230">
    <property type="component" value="Unassembled WGS sequence"/>
</dbReference>
<accession>A0ABR2HEV7</accession>
<keyword evidence="3" id="KW-1185">Reference proteome</keyword>
<evidence type="ECO:0000313" key="3">
    <source>
        <dbReference type="Proteomes" id="UP001470230"/>
    </source>
</evidence>
<proteinExistence type="predicted"/>
<evidence type="ECO:0008006" key="4">
    <source>
        <dbReference type="Google" id="ProtNLM"/>
    </source>
</evidence>
<dbReference type="EMBL" id="JAPFFF010000030">
    <property type="protein sequence ID" value="KAK8845960.1"/>
    <property type="molecule type" value="Genomic_DNA"/>
</dbReference>
<dbReference type="InterPro" id="IPR032675">
    <property type="entry name" value="LRR_dom_sf"/>
</dbReference>
<dbReference type="Pfam" id="PF13306">
    <property type="entry name" value="LRR_5"/>
    <property type="match status" value="1"/>
</dbReference>
<sequence>MGSAPTVPSSQSISSSPFHSQQLSQTQVTQHHFQSLASLPFSIGQLDEKQIALYDIPNSKEMQKKYDNATIKMLFNQFQNSYFNFYCKRAKQNNISIDLDKRKNISILVIVGSSIKNAQSKHIEGTYQKNSEDLSSALLIRHLFHFTYGVTSIKTYTFCGSPMREITIPSSVTSIEDSAFAGCSSLTQIEIPSSVTSIGKKYFRWMRVIGSK</sequence>
<name>A0ABR2HEV7_9EUKA</name>
<organism evidence="2 3">
    <name type="scientific">Tritrichomonas musculus</name>
    <dbReference type="NCBI Taxonomy" id="1915356"/>
    <lineage>
        <taxon>Eukaryota</taxon>
        <taxon>Metamonada</taxon>
        <taxon>Parabasalia</taxon>
        <taxon>Tritrichomonadida</taxon>
        <taxon>Tritrichomonadidae</taxon>
        <taxon>Tritrichomonas</taxon>
    </lineage>
</organism>
<dbReference type="InterPro" id="IPR026906">
    <property type="entry name" value="LRR_5"/>
</dbReference>
<protein>
    <recommendedName>
        <fullName evidence="4">Leucine-rich repeat domain-containing protein</fullName>
    </recommendedName>
</protein>